<evidence type="ECO:0000313" key="5">
    <source>
        <dbReference type="Proteomes" id="UP000031937"/>
    </source>
</evidence>
<dbReference type="Pfam" id="PF00535">
    <property type="entry name" value="Glycos_transf_2"/>
    <property type="match status" value="1"/>
</dbReference>
<dbReference type="PANTHER" id="PTHR22916">
    <property type="entry name" value="GLYCOSYLTRANSFERASE"/>
    <property type="match status" value="1"/>
</dbReference>
<dbReference type="SUPFAM" id="SSF53448">
    <property type="entry name" value="Nucleotide-diphospho-sugar transferases"/>
    <property type="match status" value="1"/>
</dbReference>
<comment type="caution">
    <text evidence="4">The sequence shown here is derived from an EMBL/GenBank/DDBJ whole genome shotgun (WGS) entry which is preliminary data.</text>
</comment>
<sequence>MEQPKVSIIIPIYNTEAYLKATVDSILRQTLYEIEILLINDGSTDRSLRIMQDLAASDNRIILFSQENKGLSATRNQGLAMAKGEYIYFMDSDDLLETTTLEECYSKCQTLRLDFLFFDADTFSDDDHIRLDNKYSRTQGLEDRIYNGVEMLNLQLDTFRFQSSACLSFIRRSFLERIKLIFLPGIIHEDQLFTAQLYMSADRIGFIAKPFFKRRIRANSIMTRRFSYQNMKCYFIVSSKLLEFSEDKNNEIKKTVRRFISIMLNATVYRGREMTVKEKFRTLGRFLFSYPRLVSVKSMLRLFITKKS</sequence>
<reference evidence="4 5" key="1">
    <citation type="submission" date="2014-07" db="EMBL/GenBank/DDBJ databases">
        <title>Porphyromonadaceae bacterium OUH 334697 = ATCC BAA-2682 = DSM 28341 draft genome.</title>
        <authorList>
            <person name="Sydenham T.V."/>
            <person name="Hasman H."/>
            <person name="Justesen U.S."/>
        </authorList>
    </citation>
    <scope>NUCLEOTIDE SEQUENCE [LARGE SCALE GENOMIC DNA]</scope>
    <source>
        <strain evidence="4 5">OUH 334697</strain>
    </source>
</reference>
<keyword evidence="1" id="KW-0328">Glycosyltransferase</keyword>
<feature type="domain" description="Glycosyltransferase 2-like" evidence="3">
    <location>
        <begin position="7"/>
        <end position="173"/>
    </location>
</feature>
<name>A0AB34R4X3_9PORP</name>
<evidence type="ECO:0000256" key="2">
    <source>
        <dbReference type="ARBA" id="ARBA00022679"/>
    </source>
</evidence>
<dbReference type="InterPro" id="IPR001173">
    <property type="entry name" value="Glyco_trans_2-like"/>
</dbReference>
<dbReference type="Gene3D" id="3.90.550.10">
    <property type="entry name" value="Spore Coat Polysaccharide Biosynthesis Protein SpsA, Chain A"/>
    <property type="match status" value="1"/>
</dbReference>
<evidence type="ECO:0000259" key="3">
    <source>
        <dbReference type="Pfam" id="PF00535"/>
    </source>
</evidence>
<protein>
    <recommendedName>
        <fullName evidence="3">Glycosyltransferase 2-like domain-containing protein</fullName>
    </recommendedName>
</protein>
<evidence type="ECO:0000256" key="1">
    <source>
        <dbReference type="ARBA" id="ARBA00022676"/>
    </source>
</evidence>
<gene>
    <name evidence="4" type="ORF">IE90_02430</name>
</gene>
<dbReference type="CDD" id="cd00761">
    <property type="entry name" value="Glyco_tranf_GTA_type"/>
    <property type="match status" value="1"/>
</dbReference>
<dbReference type="GO" id="GO:0016758">
    <property type="term" value="F:hexosyltransferase activity"/>
    <property type="evidence" value="ECO:0007669"/>
    <property type="project" value="UniProtKB-ARBA"/>
</dbReference>
<accession>A0AB34R4X3</accession>
<proteinExistence type="predicted"/>
<dbReference type="InterPro" id="IPR029044">
    <property type="entry name" value="Nucleotide-diphossugar_trans"/>
</dbReference>
<organism evidence="4 5">
    <name type="scientific">Sanguibacteroides justesenii</name>
    <dbReference type="NCBI Taxonomy" id="1547597"/>
    <lineage>
        <taxon>Bacteria</taxon>
        <taxon>Pseudomonadati</taxon>
        <taxon>Bacteroidota</taxon>
        <taxon>Bacteroidia</taxon>
        <taxon>Bacteroidales</taxon>
        <taxon>Porphyromonadaceae</taxon>
        <taxon>Sanguibacteroides</taxon>
    </lineage>
</organism>
<dbReference type="PANTHER" id="PTHR22916:SF51">
    <property type="entry name" value="GLYCOSYLTRANSFERASE EPSH-RELATED"/>
    <property type="match status" value="1"/>
</dbReference>
<dbReference type="AlphaFoldDB" id="A0AB34R4X3"/>
<dbReference type="RefSeq" id="WP_041502313.1">
    <property type="nucleotide sequence ID" value="NZ_JPIT01000008.1"/>
</dbReference>
<keyword evidence="2" id="KW-0808">Transferase</keyword>
<dbReference type="Proteomes" id="UP000031937">
    <property type="component" value="Unassembled WGS sequence"/>
</dbReference>
<dbReference type="EMBL" id="JPIT01000008">
    <property type="protein sequence ID" value="KIO46896.1"/>
    <property type="molecule type" value="Genomic_DNA"/>
</dbReference>
<evidence type="ECO:0000313" key="4">
    <source>
        <dbReference type="EMBL" id="KIO46896.1"/>
    </source>
</evidence>